<keyword evidence="2" id="KW-1185">Reference proteome</keyword>
<accession>A0ABU6GT64</accession>
<evidence type="ECO:0000313" key="1">
    <source>
        <dbReference type="EMBL" id="MEC0242307.1"/>
    </source>
</evidence>
<gene>
    <name evidence="1" type="ORF">P4H66_21095</name>
</gene>
<name>A0ABU6GT64_9BACL</name>
<sequence>MMSEKLNSVREWLEKHVQETILIRKEEQEDLDETKVKIEGVEYKESVPTIDDYAEGSSLILHGPGSVLNEQGEIPLPQNTFQIYVDGLSECDIEEERLSIETDRAKYLFSVIS</sequence>
<dbReference type="Proteomes" id="UP001344632">
    <property type="component" value="Unassembled WGS sequence"/>
</dbReference>
<dbReference type="InterPro" id="IPR058926">
    <property type="entry name" value="YmzB-like"/>
</dbReference>
<dbReference type="Pfam" id="PF25846">
    <property type="entry name" value="YmzB"/>
    <property type="match status" value="1"/>
</dbReference>
<reference evidence="1 2" key="1">
    <citation type="submission" date="2023-03" db="EMBL/GenBank/DDBJ databases">
        <title>Bacillus Genome Sequencing.</title>
        <authorList>
            <person name="Dunlap C."/>
        </authorList>
    </citation>
    <scope>NUCLEOTIDE SEQUENCE [LARGE SCALE GENOMIC DNA]</scope>
    <source>
        <strain evidence="1 2">BD-525</strain>
    </source>
</reference>
<evidence type="ECO:0000313" key="2">
    <source>
        <dbReference type="Proteomes" id="UP001344632"/>
    </source>
</evidence>
<proteinExistence type="predicted"/>
<protein>
    <submittedName>
        <fullName evidence="1">Uncharacterized protein</fullName>
    </submittedName>
</protein>
<dbReference type="EMBL" id="JARLKZ010000016">
    <property type="protein sequence ID" value="MEC0242307.1"/>
    <property type="molecule type" value="Genomic_DNA"/>
</dbReference>
<comment type="caution">
    <text evidence="1">The sequence shown here is derived from an EMBL/GenBank/DDBJ whole genome shotgun (WGS) entry which is preliminary data.</text>
</comment>
<organism evidence="1 2">
    <name type="scientific">Paenibacillus dokdonensis</name>
    <dbReference type="NCBI Taxonomy" id="2567944"/>
    <lineage>
        <taxon>Bacteria</taxon>
        <taxon>Bacillati</taxon>
        <taxon>Bacillota</taxon>
        <taxon>Bacilli</taxon>
        <taxon>Bacillales</taxon>
        <taxon>Paenibacillaceae</taxon>
        <taxon>Paenibacillus</taxon>
    </lineage>
</organism>
<dbReference type="RefSeq" id="WP_326090080.1">
    <property type="nucleotide sequence ID" value="NZ_JARLKZ010000016.1"/>
</dbReference>